<dbReference type="OrthoDB" id="270763at2759"/>
<comment type="caution">
    <text evidence="9">The sequence shown here is derived from an EMBL/GenBank/DDBJ whole genome shotgun (WGS) entry which is preliminary data.</text>
</comment>
<dbReference type="PANTHER" id="PTHR21183:SF18">
    <property type="entry name" value="LARGE RIBOSOMAL SUBUNIT PROTEIN UL29M"/>
    <property type="match status" value="1"/>
</dbReference>
<keyword evidence="10" id="KW-1185">Reference proteome</keyword>
<protein>
    <recommendedName>
        <fullName evidence="6">Large ribosomal subunit protein uL29m</fullName>
    </recommendedName>
    <alternativeName>
        <fullName evidence="7">54S ribosomal protein L4, mitochondrial</fullName>
    </alternativeName>
</protein>
<gene>
    <name evidence="9" type="ORF">CROQUDRAFT_674824</name>
</gene>
<evidence type="ECO:0000256" key="7">
    <source>
        <dbReference type="ARBA" id="ARBA00035399"/>
    </source>
</evidence>
<evidence type="ECO:0000256" key="8">
    <source>
        <dbReference type="SAM" id="MobiDB-lite"/>
    </source>
</evidence>
<proteinExistence type="inferred from homology"/>
<sequence>MIMPFPASAFWPSTTLQSFKKHSVFLLPLQVLTSETPSLCHPRLFHSATQLLARRSRERDRPKPPIHPSVPSYKASPEESHSTVTSRRRLLGIKTRANSDEFAWKLDSSANVMRRRDGITGKYEHSKVDWISEKRRKFFKLKREEYIRQEDERYVARRSRDPTVTDPTDADEKPAPPKKGWSLPSRAWNRGAPSLVEGYGREANPIYSFEQRQALAFLRETALTHERRRQEMLSQATSLPESQSQDPSFWDYERNFRNPLYDFFRGGVTMEESSVSDSTYHCWSVPQLRRKSFQDLQVLWYILLKERNLLLVQRSEAKRVFGKLVDPANPGEPLSTIRNQLKAVQFSLRNIKVTVSERRRAIESRINFLTKYQAKRGRDPFSQQWQIAMDLENQRIQTHEGHERPSGTSEYYFALSEGRDRIKQILSRKGLRAGELLKNMEAFDLNMSTRTPIRPDSRNESTTK</sequence>
<organism evidence="9 10">
    <name type="scientific">Cronartium quercuum f. sp. fusiforme G11</name>
    <dbReference type="NCBI Taxonomy" id="708437"/>
    <lineage>
        <taxon>Eukaryota</taxon>
        <taxon>Fungi</taxon>
        <taxon>Dikarya</taxon>
        <taxon>Basidiomycota</taxon>
        <taxon>Pucciniomycotina</taxon>
        <taxon>Pucciniomycetes</taxon>
        <taxon>Pucciniales</taxon>
        <taxon>Coleosporiaceae</taxon>
        <taxon>Cronartium</taxon>
    </lineage>
</organism>
<dbReference type="EMBL" id="MU167475">
    <property type="protein sequence ID" value="KAG0140106.1"/>
    <property type="molecule type" value="Genomic_DNA"/>
</dbReference>
<evidence type="ECO:0000313" key="9">
    <source>
        <dbReference type="EMBL" id="KAG0140106.1"/>
    </source>
</evidence>
<evidence type="ECO:0000313" key="10">
    <source>
        <dbReference type="Proteomes" id="UP000886653"/>
    </source>
</evidence>
<feature type="region of interest" description="Disordered" evidence="8">
    <location>
        <begin position="157"/>
        <end position="186"/>
    </location>
</feature>
<evidence type="ECO:0000256" key="1">
    <source>
        <dbReference type="ARBA" id="ARBA00004173"/>
    </source>
</evidence>
<evidence type="ECO:0000256" key="5">
    <source>
        <dbReference type="ARBA" id="ARBA00023274"/>
    </source>
</evidence>
<evidence type="ECO:0000256" key="4">
    <source>
        <dbReference type="ARBA" id="ARBA00023128"/>
    </source>
</evidence>
<dbReference type="InterPro" id="IPR038340">
    <property type="entry name" value="MRP-L47_sf"/>
</dbReference>
<dbReference type="GO" id="GO:0003735">
    <property type="term" value="F:structural constituent of ribosome"/>
    <property type="evidence" value="ECO:0007669"/>
    <property type="project" value="InterPro"/>
</dbReference>
<reference evidence="9" key="1">
    <citation type="submission" date="2013-11" db="EMBL/GenBank/DDBJ databases">
        <title>Genome sequence of the fusiform rust pathogen reveals effectors for host alternation and coevolution with pine.</title>
        <authorList>
            <consortium name="DOE Joint Genome Institute"/>
            <person name="Smith K."/>
            <person name="Pendleton A."/>
            <person name="Kubisiak T."/>
            <person name="Anderson C."/>
            <person name="Salamov A."/>
            <person name="Aerts A."/>
            <person name="Riley R."/>
            <person name="Clum A."/>
            <person name="Lindquist E."/>
            <person name="Ence D."/>
            <person name="Campbell M."/>
            <person name="Kronenberg Z."/>
            <person name="Feau N."/>
            <person name="Dhillon B."/>
            <person name="Hamelin R."/>
            <person name="Burleigh J."/>
            <person name="Smith J."/>
            <person name="Yandell M."/>
            <person name="Nelson C."/>
            <person name="Grigoriev I."/>
            <person name="Davis J."/>
        </authorList>
    </citation>
    <scope>NUCLEOTIDE SEQUENCE</scope>
    <source>
        <strain evidence="9">G11</strain>
    </source>
</reference>
<keyword evidence="4" id="KW-0496">Mitochondrion</keyword>
<dbReference type="Gene3D" id="6.10.330.20">
    <property type="match status" value="1"/>
</dbReference>
<evidence type="ECO:0000256" key="6">
    <source>
        <dbReference type="ARBA" id="ARBA00035289"/>
    </source>
</evidence>
<comment type="similarity">
    <text evidence="2">Belongs to the universal ribosomal protein uL29 family.</text>
</comment>
<keyword evidence="3" id="KW-0689">Ribosomal protein</keyword>
<dbReference type="GO" id="GO:0005762">
    <property type="term" value="C:mitochondrial large ribosomal subunit"/>
    <property type="evidence" value="ECO:0007669"/>
    <property type="project" value="TreeGrafter"/>
</dbReference>
<keyword evidence="5" id="KW-0687">Ribonucleoprotein</keyword>
<comment type="subcellular location">
    <subcellularLocation>
        <location evidence="1">Mitochondrion</location>
    </subcellularLocation>
</comment>
<evidence type="ECO:0000256" key="3">
    <source>
        <dbReference type="ARBA" id="ARBA00022980"/>
    </source>
</evidence>
<dbReference type="Proteomes" id="UP000886653">
    <property type="component" value="Unassembled WGS sequence"/>
</dbReference>
<name>A0A9P6T5U6_9BASI</name>
<dbReference type="Pfam" id="PF06984">
    <property type="entry name" value="MRP-L47"/>
    <property type="match status" value="1"/>
</dbReference>
<dbReference type="InterPro" id="IPR010729">
    <property type="entry name" value="Ribosomal_uL29_mit"/>
</dbReference>
<dbReference type="PANTHER" id="PTHR21183">
    <property type="entry name" value="RIBOSOMAL PROTEIN L47, MITOCHONDRIAL-RELATED"/>
    <property type="match status" value="1"/>
</dbReference>
<evidence type="ECO:0000256" key="2">
    <source>
        <dbReference type="ARBA" id="ARBA00009254"/>
    </source>
</evidence>
<dbReference type="GO" id="GO:0032543">
    <property type="term" value="P:mitochondrial translation"/>
    <property type="evidence" value="ECO:0007669"/>
    <property type="project" value="TreeGrafter"/>
</dbReference>
<accession>A0A9P6T5U6</accession>
<feature type="region of interest" description="Disordered" evidence="8">
    <location>
        <begin position="53"/>
        <end position="87"/>
    </location>
</feature>
<dbReference type="AlphaFoldDB" id="A0A9P6T5U6"/>